<dbReference type="AlphaFoldDB" id="A0A0N4WNK5"/>
<feature type="compositionally biased region" description="Polar residues" evidence="1">
    <location>
        <begin position="34"/>
        <end position="45"/>
    </location>
</feature>
<keyword evidence="3" id="KW-1185">Reference proteome</keyword>
<dbReference type="WBParaSite" id="HPLM_0001287401-mRNA-1">
    <property type="protein sequence ID" value="HPLM_0001287401-mRNA-1"/>
    <property type="gene ID" value="HPLM_0001287401"/>
</dbReference>
<evidence type="ECO:0000313" key="3">
    <source>
        <dbReference type="Proteomes" id="UP000268014"/>
    </source>
</evidence>
<reference evidence="4" key="1">
    <citation type="submission" date="2017-02" db="UniProtKB">
        <authorList>
            <consortium name="WormBaseParasite"/>
        </authorList>
    </citation>
    <scope>IDENTIFICATION</scope>
</reference>
<feature type="compositionally biased region" description="Low complexity" evidence="1">
    <location>
        <begin position="1"/>
        <end position="10"/>
    </location>
</feature>
<organism evidence="4">
    <name type="scientific">Haemonchus placei</name>
    <name type="common">Barber's pole worm</name>
    <dbReference type="NCBI Taxonomy" id="6290"/>
    <lineage>
        <taxon>Eukaryota</taxon>
        <taxon>Metazoa</taxon>
        <taxon>Ecdysozoa</taxon>
        <taxon>Nematoda</taxon>
        <taxon>Chromadorea</taxon>
        <taxon>Rhabditida</taxon>
        <taxon>Rhabditina</taxon>
        <taxon>Rhabditomorpha</taxon>
        <taxon>Strongyloidea</taxon>
        <taxon>Trichostrongylidae</taxon>
        <taxon>Haemonchus</taxon>
    </lineage>
</organism>
<reference evidence="2 3" key="2">
    <citation type="submission" date="2018-11" db="EMBL/GenBank/DDBJ databases">
        <authorList>
            <consortium name="Pathogen Informatics"/>
        </authorList>
    </citation>
    <scope>NUCLEOTIDE SEQUENCE [LARGE SCALE GENOMIC DNA]</scope>
    <source>
        <strain evidence="2 3">MHpl1</strain>
    </source>
</reference>
<sequence>MSQYSPSFGRSPPPPPSPPLTAPIAEPEHDVSDSRNGTVRQPPNTEEQLLEVEILEVLEEARNGNGVHHAVPCKASPTIPIQPIA</sequence>
<name>A0A0N4WNK5_HAEPC</name>
<protein>
    <submittedName>
        <fullName evidence="2 4">Uncharacterized protein</fullName>
    </submittedName>
</protein>
<gene>
    <name evidence="2" type="ORF">HPLM_LOCUS12866</name>
</gene>
<evidence type="ECO:0000256" key="1">
    <source>
        <dbReference type="SAM" id="MobiDB-lite"/>
    </source>
</evidence>
<accession>A0A0N4WNK5</accession>
<feature type="region of interest" description="Disordered" evidence="1">
    <location>
        <begin position="1"/>
        <end position="46"/>
    </location>
</feature>
<feature type="compositionally biased region" description="Pro residues" evidence="1">
    <location>
        <begin position="11"/>
        <end position="21"/>
    </location>
</feature>
<dbReference type="EMBL" id="UZAF01018001">
    <property type="protein sequence ID" value="VDO46962.1"/>
    <property type="molecule type" value="Genomic_DNA"/>
</dbReference>
<evidence type="ECO:0000313" key="2">
    <source>
        <dbReference type="EMBL" id="VDO46962.1"/>
    </source>
</evidence>
<evidence type="ECO:0000313" key="4">
    <source>
        <dbReference type="WBParaSite" id="HPLM_0001287401-mRNA-1"/>
    </source>
</evidence>
<proteinExistence type="predicted"/>
<dbReference type="Proteomes" id="UP000268014">
    <property type="component" value="Unassembled WGS sequence"/>
</dbReference>